<sequence length="454" mass="51429">MRNFKGVEMRRRFENFARSADGLFCLRELLPADICYGVVLQSGKQLKSRKEQNKSRWLCESLRELCESSRTPPVFRDQHPDLKVIEAASLHFMQALVSSSEATCHLNRSHNEIIITRRSMDGVLNCHNDLMKRLEKLRAQKVEENKSLLLELEETRAEVGYTSCCQRGLGSGCVEQVRSGLDMHSGRVLPEVLPTRVGLWWCRSGRAYILPSRSGLEMHSGRAETRGISNEGWALVVPSRLGLEMHSSRTATRGIANESWALVVPVGMPRRIRITPPGEAAEEQKQYRETINTIHINTTIECLAAYLAGNSCLAPIGFVKKTALHDLEVMPTDCTCAGSSHHEIPRCAGKTVRGSSRVPTKYLFRRVDREMFRLLSRVGVLDQRNVPEDRGYQCIGVRTEYLFKRVSTEKCFRILSRGGVLDQRNFPQDRGYRMKPRWKVISSVLRGALSSDPE</sequence>
<name>A0A2Z7AH97_9LAMI</name>
<evidence type="ECO:0000313" key="3">
    <source>
        <dbReference type="Proteomes" id="UP000250235"/>
    </source>
</evidence>
<dbReference type="AlphaFoldDB" id="A0A2Z7AH97"/>
<proteinExistence type="predicted"/>
<accession>A0A2Z7AH97</accession>
<keyword evidence="1" id="KW-0175">Coiled coil</keyword>
<evidence type="ECO:0000256" key="1">
    <source>
        <dbReference type="SAM" id="Coils"/>
    </source>
</evidence>
<keyword evidence="3" id="KW-1185">Reference proteome</keyword>
<evidence type="ECO:0000313" key="2">
    <source>
        <dbReference type="EMBL" id="KZV21141.1"/>
    </source>
</evidence>
<dbReference type="Proteomes" id="UP000250235">
    <property type="component" value="Unassembled WGS sequence"/>
</dbReference>
<protein>
    <submittedName>
        <fullName evidence="2">Uncharacterized protein</fullName>
    </submittedName>
</protein>
<gene>
    <name evidence="2" type="ORF">F511_13207</name>
</gene>
<reference evidence="2 3" key="1">
    <citation type="journal article" date="2015" name="Proc. Natl. Acad. Sci. U.S.A.">
        <title>The resurrection genome of Boea hygrometrica: A blueprint for survival of dehydration.</title>
        <authorList>
            <person name="Xiao L."/>
            <person name="Yang G."/>
            <person name="Zhang L."/>
            <person name="Yang X."/>
            <person name="Zhao S."/>
            <person name="Ji Z."/>
            <person name="Zhou Q."/>
            <person name="Hu M."/>
            <person name="Wang Y."/>
            <person name="Chen M."/>
            <person name="Xu Y."/>
            <person name="Jin H."/>
            <person name="Xiao X."/>
            <person name="Hu G."/>
            <person name="Bao F."/>
            <person name="Hu Y."/>
            <person name="Wan P."/>
            <person name="Li L."/>
            <person name="Deng X."/>
            <person name="Kuang T."/>
            <person name="Xiang C."/>
            <person name="Zhu J.K."/>
            <person name="Oliver M.J."/>
            <person name="He Y."/>
        </authorList>
    </citation>
    <scope>NUCLEOTIDE SEQUENCE [LARGE SCALE GENOMIC DNA]</scope>
    <source>
        <strain evidence="3">cv. XS01</strain>
    </source>
</reference>
<organism evidence="2 3">
    <name type="scientific">Dorcoceras hygrometricum</name>
    <dbReference type="NCBI Taxonomy" id="472368"/>
    <lineage>
        <taxon>Eukaryota</taxon>
        <taxon>Viridiplantae</taxon>
        <taxon>Streptophyta</taxon>
        <taxon>Embryophyta</taxon>
        <taxon>Tracheophyta</taxon>
        <taxon>Spermatophyta</taxon>
        <taxon>Magnoliopsida</taxon>
        <taxon>eudicotyledons</taxon>
        <taxon>Gunneridae</taxon>
        <taxon>Pentapetalae</taxon>
        <taxon>asterids</taxon>
        <taxon>lamiids</taxon>
        <taxon>Lamiales</taxon>
        <taxon>Gesneriaceae</taxon>
        <taxon>Didymocarpoideae</taxon>
        <taxon>Trichosporeae</taxon>
        <taxon>Loxocarpinae</taxon>
        <taxon>Dorcoceras</taxon>
    </lineage>
</organism>
<feature type="coiled-coil region" evidence="1">
    <location>
        <begin position="127"/>
        <end position="158"/>
    </location>
</feature>
<dbReference type="EMBL" id="KV014936">
    <property type="protein sequence ID" value="KZV21141.1"/>
    <property type="molecule type" value="Genomic_DNA"/>
</dbReference>